<proteinExistence type="inferred from homology"/>
<dbReference type="Pfam" id="PF00108">
    <property type="entry name" value="Thiolase_N"/>
    <property type="match status" value="1"/>
</dbReference>
<dbReference type="InterPro" id="IPR020616">
    <property type="entry name" value="Thiolase_N"/>
</dbReference>
<dbReference type="Pfam" id="PF02803">
    <property type="entry name" value="Thiolase_C"/>
    <property type="match status" value="1"/>
</dbReference>
<dbReference type="EMBL" id="BAAAQK010000026">
    <property type="protein sequence ID" value="GAA1873851.1"/>
    <property type="molecule type" value="Genomic_DNA"/>
</dbReference>
<evidence type="ECO:0000256" key="4">
    <source>
        <dbReference type="RuleBase" id="RU003557"/>
    </source>
</evidence>
<dbReference type="InterPro" id="IPR002155">
    <property type="entry name" value="Thiolase"/>
</dbReference>
<keyword evidence="2 4" id="KW-0808">Transferase</keyword>
<dbReference type="InterPro" id="IPR050521">
    <property type="entry name" value="3-ketoacyl-CoA_Thiolase"/>
</dbReference>
<dbReference type="RefSeq" id="WP_344425657.1">
    <property type="nucleotide sequence ID" value="NZ_BAAAQK010000026.1"/>
</dbReference>
<keyword evidence="8" id="KW-1185">Reference proteome</keyword>
<evidence type="ECO:0000256" key="1">
    <source>
        <dbReference type="ARBA" id="ARBA00010982"/>
    </source>
</evidence>
<gene>
    <name evidence="7" type="ORF">GCM10009836_63580</name>
</gene>
<dbReference type="InterPro" id="IPR016039">
    <property type="entry name" value="Thiolase-like"/>
</dbReference>
<evidence type="ECO:0000259" key="6">
    <source>
        <dbReference type="Pfam" id="PF02803"/>
    </source>
</evidence>
<evidence type="ECO:0000256" key="2">
    <source>
        <dbReference type="ARBA" id="ARBA00022679"/>
    </source>
</evidence>
<dbReference type="PANTHER" id="PTHR42689">
    <property type="entry name" value="ACETYL-COA ACYLTRANSFERASE FADA2 (3-KETOACYL-COA THIOLASE) (BETA-KETOTHIOLASE)-RELATED"/>
    <property type="match status" value="1"/>
</dbReference>
<sequence length="427" mass="44834">MASGKAVVIGGNRIPFARANGRYARASNLDMLTSTLDGLVARYGLAGERLGEVVAGAVLKHSRDFNLTREAVLGSRLAPSTPAYDIQQACGTGLEATIAVANKIALGQIESGVAGGVDTASDAPIAVNEDLRKVLVALNGARTLQQRLKVLTKLRPGQIVPEIPQNSEPRTGLSMGEHAAITAREWGVSREAQDELAAASHQHLAAAYERGFFDDLVTPYLGLTRDDNLRPDSTVEKLARLKPVFGKGEGATMTAGNSTPLTDGAALSLLGSEEWARAHKLPVLARFVDAETAAVDYVHGRDGLLTAPVYAVPRLLERNGLTLADFDFYEIHEAFASTVLATLAAWEDPAFAKDRLGLDAPLGPIDRSRLNVVGSSLATGHPFAATGGRIVSTLAKLLHEKGSGRGLISICAAGGQGVVAILEAVES</sequence>
<dbReference type="SUPFAM" id="SSF53901">
    <property type="entry name" value="Thiolase-like"/>
    <property type="match status" value="2"/>
</dbReference>
<dbReference type="PIRSF" id="PIRSF000429">
    <property type="entry name" value="Ac-CoA_Ac_transf"/>
    <property type="match status" value="1"/>
</dbReference>
<protein>
    <submittedName>
        <fullName evidence="7">Acetyl-CoA C-acetyltransferase</fullName>
    </submittedName>
</protein>
<dbReference type="NCBIfam" id="TIGR01930">
    <property type="entry name" value="AcCoA-C-Actrans"/>
    <property type="match status" value="1"/>
</dbReference>
<dbReference type="PANTHER" id="PTHR42689:SF1">
    <property type="entry name" value="ACETYL-COA ACYLTRANSFERASE FADA2 (3-KETOACYL-COA THIOLASE) (BETA-KETOTHIOLASE)-RELATED"/>
    <property type="match status" value="1"/>
</dbReference>
<dbReference type="Gene3D" id="3.40.47.10">
    <property type="match status" value="1"/>
</dbReference>
<comment type="similarity">
    <text evidence="1 4">Belongs to the thiolase-like superfamily. Thiolase family.</text>
</comment>
<reference evidence="7 8" key="1">
    <citation type="journal article" date="2019" name="Int. J. Syst. Evol. Microbiol.">
        <title>The Global Catalogue of Microorganisms (GCM) 10K type strain sequencing project: providing services to taxonomists for standard genome sequencing and annotation.</title>
        <authorList>
            <consortium name="The Broad Institute Genomics Platform"/>
            <consortium name="The Broad Institute Genome Sequencing Center for Infectious Disease"/>
            <person name="Wu L."/>
            <person name="Ma J."/>
        </authorList>
    </citation>
    <scope>NUCLEOTIDE SEQUENCE [LARGE SCALE GENOMIC DNA]</scope>
    <source>
        <strain evidence="7 8">JCM 16009</strain>
    </source>
</reference>
<comment type="caution">
    <text evidence="7">The sequence shown here is derived from an EMBL/GenBank/DDBJ whole genome shotgun (WGS) entry which is preliminary data.</text>
</comment>
<dbReference type="Proteomes" id="UP001500449">
    <property type="component" value="Unassembled WGS sequence"/>
</dbReference>
<evidence type="ECO:0000259" key="5">
    <source>
        <dbReference type="Pfam" id="PF00108"/>
    </source>
</evidence>
<evidence type="ECO:0000313" key="7">
    <source>
        <dbReference type="EMBL" id="GAA1873851.1"/>
    </source>
</evidence>
<accession>A0ABN2NMR9</accession>
<dbReference type="NCBIfam" id="NF006740">
    <property type="entry name" value="PRK09268.1"/>
    <property type="match status" value="1"/>
</dbReference>
<name>A0ABN2NMR9_9PSEU</name>
<feature type="domain" description="Thiolase N-terminal" evidence="5">
    <location>
        <begin position="7"/>
        <end position="273"/>
    </location>
</feature>
<organism evidence="7 8">
    <name type="scientific">Pseudonocardia ailaonensis</name>
    <dbReference type="NCBI Taxonomy" id="367279"/>
    <lineage>
        <taxon>Bacteria</taxon>
        <taxon>Bacillati</taxon>
        <taxon>Actinomycetota</taxon>
        <taxon>Actinomycetes</taxon>
        <taxon>Pseudonocardiales</taxon>
        <taxon>Pseudonocardiaceae</taxon>
        <taxon>Pseudonocardia</taxon>
    </lineage>
</organism>
<keyword evidence="3 4" id="KW-0012">Acyltransferase</keyword>
<evidence type="ECO:0000313" key="8">
    <source>
        <dbReference type="Proteomes" id="UP001500449"/>
    </source>
</evidence>
<dbReference type="InterPro" id="IPR020617">
    <property type="entry name" value="Thiolase_C"/>
</dbReference>
<evidence type="ECO:0000256" key="3">
    <source>
        <dbReference type="ARBA" id="ARBA00023315"/>
    </source>
</evidence>
<dbReference type="CDD" id="cd00751">
    <property type="entry name" value="thiolase"/>
    <property type="match status" value="1"/>
</dbReference>
<feature type="domain" description="Thiolase C-terminal" evidence="6">
    <location>
        <begin position="282"/>
        <end position="423"/>
    </location>
</feature>